<sequence length="572" mass="65861">MYQTEGKNSNGKRPHEATVCSSSKILTDTAKYLPSGIPFPPSKSRKVKTSLHLRSQLECIEQEQNKFLQKRISDLDFVTVPENCPTLIHNSTSLGELYYLTQTFPLFKLLPGAHKALTTDNFELALLEGKIAVIYSRIEELKRQNKWALRQPLRYYDPFLYSKRNKKAKQLTWDALVREGKWMAADFKGIQKFKKLCCVKIAQAVREYWLHGNAAPFKSHININDLKKIDQSIIRNLPKFTAFDDDLTSLALSGILTEETSLIPTSRMLYSSKEESEWYKVVLRDSVAPSLLSEESGPPPYQKGLFGVQSHRKFNFLKPQKPPLVKNINLRSPTIWLPCDDQLLIHCVAEYCFNWDLISAHLETHAPTLKHYTSNIEKRTSWQCFERYIQLNDKFQFRDMKGPNAAAAQIWLEEAHNAQLTTKRRISPFGVGNEFIQRGHKRLRWGSMFEAMRKTMRRREIAAAKVANNRKATPDHQSSTTSSGSTMYAEGPTPKRLADNASTPQELSKLKHDRDKAIQEAYFQRQVSRSRLRSGLVQKRPELLAGSRFTPEQMQKAIQLEKQRLMLQQNSQ</sequence>
<evidence type="ECO:0000256" key="14">
    <source>
        <dbReference type="ARBA" id="ARBA00032084"/>
    </source>
</evidence>
<dbReference type="GO" id="GO:0006281">
    <property type="term" value="P:DNA repair"/>
    <property type="evidence" value="ECO:0007669"/>
    <property type="project" value="UniProtKB-KW"/>
</dbReference>
<gene>
    <name evidence="19" type="ORF">METBISCDRAFT_12301</name>
</gene>
<evidence type="ECO:0000313" key="20">
    <source>
        <dbReference type="Proteomes" id="UP000268321"/>
    </source>
</evidence>
<name>A0A4P9ZHE7_9ASCO</name>
<dbReference type="GO" id="GO:0005634">
    <property type="term" value="C:nucleus"/>
    <property type="evidence" value="ECO:0007669"/>
    <property type="project" value="UniProtKB-SubCell"/>
</dbReference>
<comment type="similarity">
    <text evidence="2">Belongs to the EAF1 family.</text>
</comment>
<evidence type="ECO:0000256" key="9">
    <source>
        <dbReference type="ARBA" id="ARBA00023163"/>
    </source>
</evidence>
<dbReference type="Proteomes" id="UP000268321">
    <property type="component" value="Unassembled WGS sequence"/>
</dbReference>
<dbReference type="SMART" id="SM00717">
    <property type="entry name" value="SANT"/>
    <property type="match status" value="1"/>
</dbReference>
<evidence type="ECO:0000256" key="17">
    <source>
        <dbReference type="SAM" id="MobiDB-lite"/>
    </source>
</evidence>
<evidence type="ECO:0000259" key="18">
    <source>
        <dbReference type="PROSITE" id="PS51204"/>
    </source>
</evidence>
<feature type="domain" description="HSA" evidence="18">
    <location>
        <begin position="160"/>
        <end position="239"/>
    </location>
</feature>
<keyword evidence="6" id="KW-0156">Chromatin regulator</keyword>
<dbReference type="PROSITE" id="PS51204">
    <property type="entry name" value="HSA"/>
    <property type="match status" value="1"/>
</dbReference>
<dbReference type="CDD" id="cd00167">
    <property type="entry name" value="SANT"/>
    <property type="match status" value="1"/>
</dbReference>
<evidence type="ECO:0000256" key="15">
    <source>
        <dbReference type="ARBA" id="ARBA00072841"/>
    </source>
</evidence>
<evidence type="ECO:0000256" key="8">
    <source>
        <dbReference type="ARBA" id="ARBA00023159"/>
    </source>
</evidence>
<keyword evidence="11" id="KW-0539">Nucleus</keyword>
<dbReference type="InterPro" id="IPR009057">
    <property type="entry name" value="Homeodomain-like_sf"/>
</dbReference>
<comment type="subunit">
    <text evidence="3">Component of the NuA4 histone acetyltransferase complex.</text>
</comment>
<feature type="region of interest" description="Disordered" evidence="17">
    <location>
        <begin position="465"/>
        <end position="512"/>
    </location>
</feature>
<evidence type="ECO:0000256" key="13">
    <source>
        <dbReference type="ARBA" id="ARBA00029670"/>
    </source>
</evidence>
<feature type="non-terminal residue" evidence="19">
    <location>
        <position position="572"/>
    </location>
</feature>
<proteinExistence type="inferred from homology"/>
<protein>
    <recommendedName>
        <fullName evidence="4">Chromatin modification-related protein EAF1</fullName>
    </recommendedName>
    <alternativeName>
        <fullName evidence="15">Chromatin modification-related protein eaf1</fullName>
    </alternativeName>
    <alternativeName>
        <fullName evidence="14 16">ESA1-associated factor 1</fullName>
    </alternativeName>
    <alternativeName>
        <fullName evidence="13">Vacuolar import and degradation protein 21</fullName>
    </alternativeName>
</protein>
<evidence type="ECO:0000313" key="19">
    <source>
        <dbReference type="EMBL" id="RKP32383.1"/>
    </source>
</evidence>
<evidence type="ECO:0000256" key="16">
    <source>
        <dbReference type="ARBA" id="ARBA00082479"/>
    </source>
</evidence>
<dbReference type="SUPFAM" id="SSF46689">
    <property type="entry name" value="Homeodomain-like"/>
    <property type="match status" value="1"/>
</dbReference>
<reference evidence="20" key="1">
    <citation type="journal article" date="2018" name="Nat. Microbiol.">
        <title>Leveraging single-cell genomics to expand the fungal tree of life.</title>
        <authorList>
            <person name="Ahrendt S.R."/>
            <person name="Quandt C.A."/>
            <person name="Ciobanu D."/>
            <person name="Clum A."/>
            <person name="Salamov A."/>
            <person name="Andreopoulos B."/>
            <person name="Cheng J.F."/>
            <person name="Woyke T."/>
            <person name="Pelin A."/>
            <person name="Henrissat B."/>
            <person name="Reynolds N.K."/>
            <person name="Benny G.L."/>
            <person name="Smith M.E."/>
            <person name="James T.Y."/>
            <person name="Grigoriev I.V."/>
        </authorList>
    </citation>
    <scope>NUCLEOTIDE SEQUENCE [LARGE SCALE GENOMIC DNA]</scope>
    <source>
        <strain evidence="20">Baker2002</strain>
    </source>
</reference>
<comment type="subcellular location">
    <subcellularLocation>
        <location evidence="1">Nucleus</location>
    </subcellularLocation>
</comment>
<dbReference type="GO" id="GO:0035267">
    <property type="term" value="C:NuA4 histone acetyltransferase complex"/>
    <property type="evidence" value="ECO:0007669"/>
    <property type="project" value="TreeGrafter"/>
</dbReference>
<feature type="compositionally biased region" description="Polar residues" evidence="17">
    <location>
        <begin position="475"/>
        <end position="486"/>
    </location>
</feature>
<dbReference type="PANTHER" id="PTHR46459:SF1">
    <property type="entry name" value="E1A-BINDING PROTEIN P400"/>
    <property type="match status" value="1"/>
</dbReference>
<dbReference type="AlphaFoldDB" id="A0A4P9ZHE7"/>
<evidence type="ECO:0000256" key="11">
    <source>
        <dbReference type="ARBA" id="ARBA00023242"/>
    </source>
</evidence>
<evidence type="ECO:0000256" key="12">
    <source>
        <dbReference type="ARBA" id="ARBA00025178"/>
    </source>
</evidence>
<comment type="function">
    <text evidence="12">Component of the NuA4 histone acetyltransferase complex which is involved in transcriptional activation of selected genes principally by acetylation of nucleosomal histone H4 and H2A. The NuA4 complex is also involved in DNA repair.</text>
</comment>
<evidence type="ECO:0000256" key="4">
    <source>
        <dbReference type="ARBA" id="ARBA00018561"/>
    </source>
</evidence>
<dbReference type="GO" id="GO:0006325">
    <property type="term" value="P:chromatin organization"/>
    <property type="evidence" value="ECO:0007669"/>
    <property type="project" value="UniProtKB-KW"/>
</dbReference>
<keyword evidence="20" id="KW-1185">Reference proteome</keyword>
<evidence type="ECO:0000256" key="10">
    <source>
        <dbReference type="ARBA" id="ARBA00023204"/>
    </source>
</evidence>
<evidence type="ECO:0000256" key="1">
    <source>
        <dbReference type="ARBA" id="ARBA00004123"/>
    </source>
</evidence>
<evidence type="ECO:0000256" key="2">
    <source>
        <dbReference type="ARBA" id="ARBA00008913"/>
    </source>
</evidence>
<keyword evidence="7" id="KW-0805">Transcription regulation</keyword>
<keyword evidence="9" id="KW-0804">Transcription</keyword>
<dbReference type="EMBL" id="ML004432">
    <property type="protein sequence ID" value="RKP32383.1"/>
    <property type="molecule type" value="Genomic_DNA"/>
</dbReference>
<dbReference type="Gene3D" id="1.10.10.60">
    <property type="entry name" value="Homeodomain-like"/>
    <property type="match status" value="1"/>
</dbReference>
<keyword evidence="8" id="KW-0010">Activator</keyword>
<evidence type="ECO:0000256" key="7">
    <source>
        <dbReference type="ARBA" id="ARBA00023015"/>
    </source>
</evidence>
<evidence type="ECO:0000256" key="3">
    <source>
        <dbReference type="ARBA" id="ARBA00011353"/>
    </source>
</evidence>
<dbReference type="FunFam" id="1.10.10.60:FF:000484">
    <property type="entry name" value="Chromatin modification-related protein EAF1"/>
    <property type="match status" value="1"/>
</dbReference>
<dbReference type="GO" id="GO:0003682">
    <property type="term" value="F:chromatin binding"/>
    <property type="evidence" value="ECO:0007669"/>
    <property type="project" value="TreeGrafter"/>
</dbReference>
<keyword evidence="5" id="KW-0227">DNA damage</keyword>
<evidence type="ECO:0000256" key="5">
    <source>
        <dbReference type="ARBA" id="ARBA00022763"/>
    </source>
</evidence>
<evidence type="ECO:0000256" key="6">
    <source>
        <dbReference type="ARBA" id="ARBA00022853"/>
    </source>
</evidence>
<keyword evidence="10" id="KW-0234">DNA repair</keyword>
<dbReference type="InterPro" id="IPR014012">
    <property type="entry name" value="HSA_dom"/>
</dbReference>
<dbReference type="Pfam" id="PF07529">
    <property type="entry name" value="HSA"/>
    <property type="match status" value="1"/>
</dbReference>
<dbReference type="Pfam" id="PF13921">
    <property type="entry name" value="Myb_DNA-bind_6"/>
    <property type="match status" value="1"/>
</dbReference>
<dbReference type="PANTHER" id="PTHR46459">
    <property type="entry name" value="E1A-BINDING PROTEIN P400-RELATED"/>
    <property type="match status" value="1"/>
</dbReference>
<dbReference type="OrthoDB" id="5364245at2759"/>
<organism evidence="19 20">
    <name type="scientific">Metschnikowia bicuspidata</name>
    <dbReference type="NCBI Taxonomy" id="27322"/>
    <lineage>
        <taxon>Eukaryota</taxon>
        <taxon>Fungi</taxon>
        <taxon>Dikarya</taxon>
        <taxon>Ascomycota</taxon>
        <taxon>Saccharomycotina</taxon>
        <taxon>Pichiomycetes</taxon>
        <taxon>Metschnikowiaceae</taxon>
        <taxon>Metschnikowia</taxon>
    </lineage>
</organism>
<dbReference type="InterPro" id="IPR001005">
    <property type="entry name" value="SANT/Myb"/>
</dbReference>
<accession>A0A4P9ZHE7</accession>